<dbReference type="InterPro" id="IPR014284">
    <property type="entry name" value="RNA_pol_sigma-70_dom"/>
</dbReference>
<sequence length="189" mass="22324">MDTSHINADILHKNIKDIYNEYHDSLLAFAKSYVMREDIAQDLVQEAFIRLWEKDHDFFSEVALRSYLFASVKNLSLDYLKHLDVETRYAEAYMEKTSQEDVIDEQFDKEVMELLFKTIDCLPKRCREIFLLHLDGLSSTEIADKLSLSIDTVRTQKKRAMKFLREHFQSQSSPNISFTFIFFKLLCSI</sequence>
<evidence type="ECO:0000256" key="1">
    <source>
        <dbReference type="ARBA" id="ARBA00010641"/>
    </source>
</evidence>
<evidence type="ECO:0000259" key="5">
    <source>
        <dbReference type="Pfam" id="PF04542"/>
    </source>
</evidence>
<dbReference type="InterPro" id="IPR039425">
    <property type="entry name" value="RNA_pol_sigma-70-like"/>
</dbReference>
<evidence type="ECO:0000259" key="6">
    <source>
        <dbReference type="Pfam" id="PF08281"/>
    </source>
</evidence>
<feature type="domain" description="RNA polymerase sigma-70 region 2" evidence="5">
    <location>
        <begin position="18"/>
        <end position="82"/>
    </location>
</feature>
<dbReference type="InterPro" id="IPR013249">
    <property type="entry name" value="RNA_pol_sigma70_r4_t2"/>
</dbReference>
<reference evidence="7 8" key="1">
    <citation type="submission" date="2023-04" db="EMBL/GenBank/DDBJ databases">
        <title>Bacteroides pacosi sp. nov., isolated from the fecal material of an alpaca.</title>
        <authorList>
            <person name="Miller S."/>
            <person name="Hendry M."/>
            <person name="King J."/>
            <person name="Sankaranarayanan K."/>
            <person name="Lawson P.A."/>
        </authorList>
    </citation>
    <scope>NUCLEOTIDE SEQUENCE [LARGE SCALE GENOMIC DNA]</scope>
    <source>
        <strain evidence="7 8">A2-P53</strain>
    </source>
</reference>
<dbReference type="Proteomes" id="UP001292913">
    <property type="component" value="Unassembled WGS sequence"/>
</dbReference>
<dbReference type="NCBIfam" id="TIGR02985">
    <property type="entry name" value="Sig70_bacteroi1"/>
    <property type="match status" value="1"/>
</dbReference>
<comment type="caution">
    <text evidence="7">The sequence shown here is derived from an EMBL/GenBank/DDBJ whole genome shotgun (WGS) entry which is preliminary data.</text>
</comment>
<comment type="similarity">
    <text evidence="1">Belongs to the sigma-70 factor family. ECF subfamily.</text>
</comment>
<evidence type="ECO:0000313" key="8">
    <source>
        <dbReference type="Proteomes" id="UP001292913"/>
    </source>
</evidence>
<evidence type="ECO:0000256" key="3">
    <source>
        <dbReference type="ARBA" id="ARBA00023082"/>
    </source>
</evidence>
<keyword evidence="4" id="KW-0804">Transcription</keyword>
<proteinExistence type="inferred from homology"/>
<evidence type="ECO:0000256" key="4">
    <source>
        <dbReference type="ARBA" id="ARBA00023163"/>
    </source>
</evidence>
<dbReference type="InterPro" id="IPR036388">
    <property type="entry name" value="WH-like_DNA-bd_sf"/>
</dbReference>
<dbReference type="NCBIfam" id="TIGR02937">
    <property type="entry name" value="sigma70-ECF"/>
    <property type="match status" value="1"/>
</dbReference>
<dbReference type="SUPFAM" id="SSF88659">
    <property type="entry name" value="Sigma3 and sigma4 domains of RNA polymerase sigma factors"/>
    <property type="match status" value="1"/>
</dbReference>
<evidence type="ECO:0000256" key="2">
    <source>
        <dbReference type="ARBA" id="ARBA00023015"/>
    </source>
</evidence>
<dbReference type="RefSeq" id="WP_148363943.1">
    <property type="nucleotide sequence ID" value="NZ_JARZAL010000014.1"/>
</dbReference>
<dbReference type="PANTHER" id="PTHR43133">
    <property type="entry name" value="RNA POLYMERASE ECF-TYPE SIGMA FACTO"/>
    <property type="match status" value="1"/>
</dbReference>
<accession>A0ABU5HVB1</accession>
<dbReference type="PANTHER" id="PTHR43133:SF46">
    <property type="entry name" value="RNA POLYMERASE SIGMA-70 FACTOR ECF SUBFAMILY"/>
    <property type="match status" value="1"/>
</dbReference>
<dbReference type="InterPro" id="IPR013325">
    <property type="entry name" value="RNA_pol_sigma_r2"/>
</dbReference>
<dbReference type="SUPFAM" id="SSF88946">
    <property type="entry name" value="Sigma2 domain of RNA polymerase sigma factors"/>
    <property type="match status" value="1"/>
</dbReference>
<dbReference type="InterPro" id="IPR007627">
    <property type="entry name" value="RNA_pol_sigma70_r2"/>
</dbReference>
<organism evidence="7 8">
    <name type="scientific">Bacteroides vicugnae</name>
    <dbReference type="NCBI Taxonomy" id="3037989"/>
    <lineage>
        <taxon>Bacteria</taxon>
        <taxon>Pseudomonadati</taxon>
        <taxon>Bacteroidota</taxon>
        <taxon>Bacteroidia</taxon>
        <taxon>Bacteroidales</taxon>
        <taxon>Bacteroidaceae</taxon>
        <taxon>Bacteroides</taxon>
    </lineage>
</organism>
<dbReference type="Gene3D" id="1.10.1740.10">
    <property type="match status" value="1"/>
</dbReference>
<dbReference type="EMBL" id="JARZAK010000015">
    <property type="protein sequence ID" value="MDY7259826.1"/>
    <property type="molecule type" value="Genomic_DNA"/>
</dbReference>
<keyword evidence="3" id="KW-0731">Sigma factor</keyword>
<dbReference type="InterPro" id="IPR014327">
    <property type="entry name" value="RNA_pol_sigma70_bacteroid"/>
</dbReference>
<keyword evidence="8" id="KW-1185">Reference proteome</keyword>
<feature type="domain" description="RNA polymerase sigma factor 70 region 4 type 2" evidence="6">
    <location>
        <begin position="115"/>
        <end position="164"/>
    </location>
</feature>
<evidence type="ECO:0000313" key="7">
    <source>
        <dbReference type="EMBL" id="MDY7259826.1"/>
    </source>
</evidence>
<dbReference type="CDD" id="cd06171">
    <property type="entry name" value="Sigma70_r4"/>
    <property type="match status" value="1"/>
</dbReference>
<dbReference type="Gene3D" id="1.10.10.10">
    <property type="entry name" value="Winged helix-like DNA-binding domain superfamily/Winged helix DNA-binding domain"/>
    <property type="match status" value="1"/>
</dbReference>
<name>A0ABU5HVB1_9BACE</name>
<dbReference type="InterPro" id="IPR013324">
    <property type="entry name" value="RNA_pol_sigma_r3/r4-like"/>
</dbReference>
<dbReference type="Pfam" id="PF04542">
    <property type="entry name" value="Sigma70_r2"/>
    <property type="match status" value="1"/>
</dbReference>
<keyword evidence="2" id="KW-0805">Transcription regulation</keyword>
<protein>
    <submittedName>
        <fullName evidence="7">RNA polymerase sigma-70 factor</fullName>
    </submittedName>
</protein>
<dbReference type="Pfam" id="PF08281">
    <property type="entry name" value="Sigma70_r4_2"/>
    <property type="match status" value="1"/>
</dbReference>
<gene>
    <name evidence="7" type="ORF">QHG74_19115</name>
</gene>